<feature type="domain" description="SH3" evidence="4">
    <location>
        <begin position="896"/>
        <end position="955"/>
    </location>
</feature>
<feature type="region of interest" description="Disordered" evidence="3">
    <location>
        <begin position="133"/>
        <end position="153"/>
    </location>
</feature>
<feature type="compositionally biased region" description="Low complexity" evidence="3">
    <location>
        <begin position="570"/>
        <end position="583"/>
    </location>
</feature>
<evidence type="ECO:0000259" key="4">
    <source>
        <dbReference type="PROSITE" id="PS50002"/>
    </source>
</evidence>
<dbReference type="InterPro" id="IPR001452">
    <property type="entry name" value="SH3_domain"/>
</dbReference>
<dbReference type="Pfam" id="PF14604">
    <property type="entry name" value="SH3_9"/>
    <property type="match status" value="1"/>
</dbReference>
<feature type="compositionally biased region" description="Basic and acidic residues" evidence="3">
    <location>
        <begin position="31"/>
        <end position="44"/>
    </location>
</feature>
<dbReference type="PANTHER" id="PTHR14167:SF116">
    <property type="entry name" value="CAP, ISOFORM AC"/>
    <property type="match status" value="1"/>
</dbReference>
<evidence type="ECO:0000313" key="6">
    <source>
        <dbReference type="Proteomes" id="UP000261540"/>
    </source>
</evidence>
<feature type="compositionally biased region" description="Pro residues" evidence="3">
    <location>
        <begin position="657"/>
        <end position="669"/>
    </location>
</feature>
<dbReference type="PRINTS" id="PR00499">
    <property type="entry name" value="P67PHOX"/>
</dbReference>
<feature type="region of interest" description="Disordered" evidence="3">
    <location>
        <begin position="369"/>
        <end position="674"/>
    </location>
</feature>
<reference evidence="5" key="1">
    <citation type="submission" date="2025-08" db="UniProtKB">
        <authorList>
            <consortium name="Ensembl"/>
        </authorList>
    </citation>
    <scope>IDENTIFICATION</scope>
</reference>
<dbReference type="Gene3D" id="2.30.30.40">
    <property type="entry name" value="SH3 Domains"/>
    <property type="match status" value="3"/>
</dbReference>
<keyword evidence="1 2" id="KW-0728">SH3 domain</keyword>
<feature type="region of interest" description="Disordered" evidence="3">
    <location>
        <begin position="868"/>
        <end position="894"/>
    </location>
</feature>
<dbReference type="SMART" id="SM00326">
    <property type="entry name" value="SH3"/>
    <property type="match status" value="3"/>
</dbReference>
<dbReference type="AlphaFoldDB" id="A0A3B3SWX4"/>
<dbReference type="InterPro" id="IPR050384">
    <property type="entry name" value="Endophilin_SH3RF"/>
</dbReference>
<feature type="compositionally biased region" description="Pro residues" evidence="3">
    <location>
        <begin position="604"/>
        <end position="618"/>
    </location>
</feature>
<dbReference type="Ensembl" id="ENSPKIT00000015670.1">
    <property type="protein sequence ID" value="ENSPKIP00000034748.1"/>
    <property type="gene ID" value="ENSPKIG00000013942.1"/>
</dbReference>
<protein>
    <submittedName>
        <fullName evidence="5">SH3 domain containing 19</fullName>
    </submittedName>
</protein>
<dbReference type="PANTHER" id="PTHR14167">
    <property type="entry name" value="SH3 DOMAIN-CONTAINING"/>
    <property type="match status" value="1"/>
</dbReference>
<feature type="compositionally biased region" description="Polar residues" evidence="3">
    <location>
        <begin position="871"/>
        <end position="882"/>
    </location>
</feature>
<feature type="compositionally biased region" description="Polar residues" evidence="3">
    <location>
        <begin position="478"/>
        <end position="493"/>
    </location>
</feature>
<keyword evidence="6" id="KW-1185">Reference proteome</keyword>
<feature type="domain" description="SH3" evidence="4">
    <location>
        <begin position="731"/>
        <end position="789"/>
    </location>
</feature>
<accession>A0A3B3SWX4</accession>
<sequence length="975" mass="103793">MAEARVEEDEEELKEQREAGMTHSQRQSNPDSDRSGRHKPDQHHPSSGPLSSLRAAIKRTTSARANPHSDTTRDRRPEITILSAEPLARNSWFLGAHGGFLPAPPPAPPVWSAGVTAASQAPPSYDQVIKEKTQERVQPPDAHSRHGTSTIATQTELPSVAVTPYPESNVMSVSPPPVQLSKLRKPPRPPRPLLPAHLLPEPSRAADIPATSQGETSDEHSDPDTHRAEALDCLLDFSCKPWADACAVEADGSELCLISLDPLLDPSGPLLSDSSADCPAKEEARCPVPRPRLRQPVAKQVKVQTLVRLKDDGENAPLILKSGEDSTSKYFQELLEIFSPEEQCFPSASCEQDKESEPDMSALRAKIQAFEKQSDGSSVFTECKKPEPRPRIQQPKPPAVAPKPSLAPKPPSQKCGDGSLSAGSPALTDSGESSPPSSGPKPPVPGASATDPKLQDTPVSQSERRPSRPPVAPRSRSCTAQRKAGNTESQEASSPDLINFDPPSGSSQPPPPSPDDKHAGSAPVRQDVSRPAVPRKPSSIRIPRRPSEGESAESPPPLPAERPVSGPTHAVSQKPSAASKAQATPRAPDKAESPGGPLTEKSAPPRPAGVKVPPPRPPSAKGVPIRPPPPRPGLCRSSSEGEAKQARGQGSQKKGPALPPRPSPGPPLPGRQGKDEVLIHFEPDNAISAECKSADSTAKEAPPPVKSFAAPVASSRPGVQVPEPGHVQEAGPGLQVEVLHDFSPGPGELALKIGDAVSNVEKVDSDWYRGTCGGLSGIFPVNHVRVLSCLPAPSSGTNATQTVSGPRCVARFGFEGKHSDELSLCEGDVIRLKEFVDQQWARGDLNGHVGIFPLNFVEIVEDLPDAALQPGGQTKPDTSSLLRNKDVADPNQAGPAGTEWAVALYSFTGQTDEDLPFQQGEHILITRHVDADWCCGRLNDKEGLFPKAFVQIRTGERLRTESWGTDHKIRAPLGL</sequence>
<reference evidence="5" key="2">
    <citation type="submission" date="2025-09" db="UniProtKB">
        <authorList>
            <consortium name="Ensembl"/>
        </authorList>
    </citation>
    <scope>IDENTIFICATION</scope>
</reference>
<evidence type="ECO:0000256" key="1">
    <source>
        <dbReference type="ARBA" id="ARBA00022443"/>
    </source>
</evidence>
<proteinExistence type="predicted"/>
<dbReference type="InterPro" id="IPR036028">
    <property type="entry name" value="SH3-like_dom_sf"/>
</dbReference>
<dbReference type="SUPFAM" id="SSF50044">
    <property type="entry name" value="SH3-domain"/>
    <property type="match status" value="3"/>
</dbReference>
<evidence type="ECO:0000313" key="5">
    <source>
        <dbReference type="Ensembl" id="ENSPKIP00000034748.1"/>
    </source>
</evidence>
<name>A0A3B3SWX4_9TELE</name>
<feature type="compositionally biased region" description="Acidic residues" evidence="3">
    <location>
        <begin position="1"/>
        <end position="13"/>
    </location>
</feature>
<dbReference type="Proteomes" id="UP000261540">
    <property type="component" value="Unplaced"/>
</dbReference>
<dbReference type="PROSITE" id="PS50002">
    <property type="entry name" value="SH3"/>
    <property type="match status" value="3"/>
</dbReference>
<dbReference type="GeneTree" id="ENSGT00940000155694"/>
<feature type="region of interest" description="Disordered" evidence="3">
    <location>
        <begin position="1"/>
        <end position="80"/>
    </location>
</feature>
<feature type="region of interest" description="Disordered" evidence="3">
    <location>
        <begin position="168"/>
        <end position="225"/>
    </location>
</feature>
<evidence type="ECO:0000256" key="3">
    <source>
        <dbReference type="SAM" id="MobiDB-lite"/>
    </source>
</evidence>
<dbReference type="Pfam" id="PF00018">
    <property type="entry name" value="SH3_1"/>
    <property type="match status" value="2"/>
</dbReference>
<feature type="compositionally biased region" description="Pro residues" evidence="3">
    <location>
        <begin position="395"/>
        <end position="411"/>
    </location>
</feature>
<feature type="domain" description="SH3" evidence="4">
    <location>
        <begin position="803"/>
        <end position="862"/>
    </location>
</feature>
<evidence type="ECO:0000256" key="2">
    <source>
        <dbReference type="PROSITE-ProRule" id="PRU00192"/>
    </source>
</evidence>
<feature type="region of interest" description="Disordered" evidence="3">
    <location>
        <begin position="694"/>
        <end position="719"/>
    </location>
</feature>
<dbReference type="STRING" id="1676925.ENSPKIP00000034748"/>
<organism evidence="5 6">
    <name type="scientific">Paramormyrops kingsleyae</name>
    <dbReference type="NCBI Taxonomy" id="1676925"/>
    <lineage>
        <taxon>Eukaryota</taxon>
        <taxon>Metazoa</taxon>
        <taxon>Chordata</taxon>
        <taxon>Craniata</taxon>
        <taxon>Vertebrata</taxon>
        <taxon>Euteleostomi</taxon>
        <taxon>Actinopterygii</taxon>
        <taxon>Neopterygii</taxon>
        <taxon>Teleostei</taxon>
        <taxon>Osteoglossocephala</taxon>
        <taxon>Osteoglossomorpha</taxon>
        <taxon>Osteoglossiformes</taxon>
        <taxon>Mormyridae</taxon>
        <taxon>Paramormyrops</taxon>
    </lineage>
</organism>